<proteinExistence type="inferred from homology"/>
<evidence type="ECO:0000313" key="3">
    <source>
        <dbReference type="EMBL" id="MBC5643678.1"/>
    </source>
</evidence>
<dbReference type="RefSeq" id="WP_186959633.1">
    <property type="nucleotide sequence ID" value="NZ_JACOOI010000012.1"/>
</dbReference>
<feature type="domain" description="Capsule synthesis protein CapA" evidence="2">
    <location>
        <begin position="1"/>
        <end position="231"/>
    </location>
</feature>
<protein>
    <submittedName>
        <fullName evidence="3">CapA family protein</fullName>
    </submittedName>
</protein>
<comment type="caution">
    <text evidence="3">The sequence shown here is derived from an EMBL/GenBank/DDBJ whole genome shotgun (WGS) entry which is preliminary data.</text>
</comment>
<dbReference type="Proteomes" id="UP000644010">
    <property type="component" value="Unassembled WGS sequence"/>
</dbReference>
<evidence type="ECO:0000313" key="4">
    <source>
        <dbReference type="Proteomes" id="UP000644010"/>
    </source>
</evidence>
<dbReference type="Pfam" id="PF09587">
    <property type="entry name" value="PGA_cap"/>
    <property type="match status" value="1"/>
</dbReference>
<dbReference type="InterPro" id="IPR019079">
    <property type="entry name" value="Capsule_synth_CapA"/>
</dbReference>
<sequence length="337" mass="39509">MLKLTGDINFADGFFDTGFGVGSVIATGVNPYKSLKRSSDDFWIGNFECVCSDVSCLKGSHAKQFRISPAFLQHFQHFDLYNIANNHVMQHGSDAYREMQQNILSFGARYFGSNDKRSHTFEHQGKKISILGFSQRPGNFTTSPLYWAMPEYTEIAEQFKIIANDDFKIAYIHWGNEFINFPYNDQRLFAHWLIDLGFDLIVGMHPHVMQGFEVYKDKYIFYSLGNFVFNMSWEPTKYSVIVTVDLEGNIPCVGYEYVRLVDYFPKVVTDLEVPEPYRFTVLNNYLKQILENEIYYQKVFAGMAQYRMANRMDILKRMYKLSFNDFTSMFFDFIKRR</sequence>
<dbReference type="Gene3D" id="3.60.21.10">
    <property type="match status" value="1"/>
</dbReference>
<dbReference type="InterPro" id="IPR029052">
    <property type="entry name" value="Metallo-depent_PP-like"/>
</dbReference>
<name>A0ABR7E390_9BACT</name>
<dbReference type="PANTHER" id="PTHR33393">
    <property type="entry name" value="POLYGLUTAMINE SYNTHESIS ACCESSORY PROTEIN RV0574C-RELATED"/>
    <property type="match status" value="1"/>
</dbReference>
<keyword evidence="4" id="KW-1185">Reference proteome</keyword>
<accession>A0ABR7E390</accession>
<dbReference type="SMART" id="SM00854">
    <property type="entry name" value="PGA_cap"/>
    <property type="match status" value="1"/>
</dbReference>
<dbReference type="InterPro" id="IPR052169">
    <property type="entry name" value="CW_Biosynth-Accessory"/>
</dbReference>
<evidence type="ECO:0000259" key="2">
    <source>
        <dbReference type="SMART" id="SM00854"/>
    </source>
</evidence>
<reference evidence="3 4" key="1">
    <citation type="submission" date="2020-08" db="EMBL/GenBank/DDBJ databases">
        <title>Genome public.</title>
        <authorList>
            <person name="Liu C."/>
            <person name="Sun Q."/>
        </authorList>
    </citation>
    <scope>NUCLEOTIDE SEQUENCE [LARGE SCALE GENOMIC DNA]</scope>
    <source>
        <strain evidence="3 4">BX2</strain>
    </source>
</reference>
<evidence type="ECO:0000256" key="1">
    <source>
        <dbReference type="ARBA" id="ARBA00005662"/>
    </source>
</evidence>
<comment type="similarity">
    <text evidence="1">Belongs to the CapA family.</text>
</comment>
<dbReference type="SUPFAM" id="SSF56300">
    <property type="entry name" value="Metallo-dependent phosphatases"/>
    <property type="match status" value="1"/>
</dbReference>
<dbReference type="EMBL" id="JACOOI010000012">
    <property type="protein sequence ID" value="MBC5643678.1"/>
    <property type="molecule type" value="Genomic_DNA"/>
</dbReference>
<gene>
    <name evidence="3" type="ORF">H8S77_12355</name>
</gene>
<organism evidence="3 4">
    <name type="scientific">Parabacteroides segnis</name>
    <dbReference type="NCBI Taxonomy" id="2763058"/>
    <lineage>
        <taxon>Bacteria</taxon>
        <taxon>Pseudomonadati</taxon>
        <taxon>Bacteroidota</taxon>
        <taxon>Bacteroidia</taxon>
        <taxon>Bacteroidales</taxon>
        <taxon>Tannerellaceae</taxon>
        <taxon>Parabacteroides</taxon>
    </lineage>
</organism>
<dbReference type="PANTHER" id="PTHR33393:SF11">
    <property type="entry name" value="POLYGLUTAMINE SYNTHESIS ACCESSORY PROTEIN RV0574C-RELATED"/>
    <property type="match status" value="1"/>
</dbReference>